<dbReference type="AlphaFoldDB" id="A0A4P2Q2D3"/>
<evidence type="ECO:0000313" key="2">
    <source>
        <dbReference type="EMBL" id="AUX23116.1"/>
    </source>
</evidence>
<feature type="transmembrane region" description="Helical" evidence="1">
    <location>
        <begin position="324"/>
        <end position="342"/>
    </location>
</feature>
<sequence length="351" mass="36768">MAFREPARKPASGSIHYGPFPIRLGRLGLFLVMFLVAPLLALVALERDRLVCTPGARCVVTHTIASRTRAFPMAALRDARADIVRGSKGGKNGVVVLVLDGGRELRLMQVTPERAGEAAAAIRAGLAGQRRIDVTLSGPWWMLLLSIGLLVFGLTMAYPSFKGLGRFRIDVTHGGAGLRVRRHLLALPVSSREVSLEGVTEVRVEAGVVREVGLGKGEAPMPAGRIVLVDRAGATRPLTAAALPGQAVHLRAASELRALLGLERRPHGVEEQLASLPPLTTPPGVRVAHAWIGLAVGALVGIGLFGLSGMALGLLRASGPLEGWHLAVGGGGGAIVGVALALRLTRERPPP</sequence>
<dbReference type="Proteomes" id="UP000295781">
    <property type="component" value="Chromosome"/>
</dbReference>
<feature type="transmembrane region" description="Helical" evidence="1">
    <location>
        <begin position="140"/>
        <end position="158"/>
    </location>
</feature>
<proteinExistence type="predicted"/>
<feature type="transmembrane region" description="Helical" evidence="1">
    <location>
        <begin position="27"/>
        <end position="45"/>
    </location>
</feature>
<name>A0A4P2Q2D3_SORCE</name>
<accession>A0A4P2Q2D3</accession>
<evidence type="ECO:0000313" key="3">
    <source>
        <dbReference type="Proteomes" id="UP000295781"/>
    </source>
</evidence>
<organism evidence="2 3">
    <name type="scientific">Sorangium cellulosum</name>
    <name type="common">Polyangium cellulosum</name>
    <dbReference type="NCBI Taxonomy" id="56"/>
    <lineage>
        <taxon>Bacteria</taxon>
        <taxon>Pseudomonadati</taxon>
        <taxon>Myxococcota</taxon>
        <taxon>Polyangia</taxon>
        <taxon>Polyangiales</taxon>
        <taxon>Polyangiaceae</taxon>
        <taxon>Sorangium</taxon>
    </lineage>
</organism>
<protein>
    <submittedName>
        <fullName evidence="2">Uncharacterized protein</fullName>
    </submittedName>
</protein>
<evidence type="ECO:0000256" key="1">
    <source>
        <dbReference type="SAM" id="Phobius"/>
    </source>
</evidence>
<dbReference type="OrthoDB" id="5513744at2"/>
<gene>
    <name evidence="2" type="ORF">SOCEGT47_036350</name>
</gene>
<keyword evidence="1" id="KW-1133">Transmembrane helix</keyword>
<reference evidence="2 3" key="1">
    <citation type="submission" date="2015-09" db="EMBL/GenBank/DDBJ databases">
        <title>Sorangium comparison.</title>
        <authorList>
            <person name="Zaburannyi N."/>
            <person name="Bunk B."/>
            <person name="Overmann J."/>
            <person name="Mueller R."/>
        </authorList>
    </citation>
    <scope>NUCLEOTIDE SEQUENCE [LARGE SCALE GENOMIC DNA]</scope>
    <source>
        <strain evidence="2 3">So ceGT47</strain>
    </source>
</reference>
<dbReference type="EMBL" id="CP012670">
    <property type="protein sequence ID" value="AUX23116.1"/>
    <property type="molecule type" value="Genomic_DNA"/>
</dbReference>
<keyword evidence="1" id="KW-0472">Membrane</keyword>
<dbReference type="RefSeq" id="WP_129348177.1">
    <property type="nucleotide sequence ID" value="NZ_CP012670.1"/>
</dbReference>
<feature type="transmembrane region" description="Helical" evidence="1">
    <location>
        <begin position="290"/>
        <end position="312"/>
    </location>
</feature>
<keyword evidence="1" id="KW-0812">Transmembrane</keyword>